<dbReference type="PANTHER" id="PTHR11005">
    <property type="entry name" value="LYSOSOMAL ACID LIPASE-RELATED"/>
    <property type="match status" value="1"/>
</dbReference>
<protein>
    <submittedName>
        <fullName evidence="2">Alpha/beta hydrolase</fullName>
    </submittedName>
</protein>
<keyword evidence="3" id="KW-1185">Reference proteome</keyword>
<reference evidence="2 3" key="1">
    <citation type="submission" date="2019-08" db="EMBL/GenBank/DDBJ databases">
        <title>Genomes of Subsaximicrobium wynnwilliamsii strains.</title>
        <authorList>
            <person name="Bowman J.P."/>
        </authorList>
    </citation>
    <scope>NUCLEOTIDE SEQUENCE [LARGE SCALE GENOMIC DNA]</scope>
    <source>
        <strain evidence="2 3">2-80-2</strain>
    </source>
</reference>
<evidence type="ECO:0000259" key="1">
    <source>
        <dbReference type="Pfam" id="PF12146"/>
    </source>
</evidence>
<dbReference type="EMBL" id="VORO01000005">
    <property type="protein sequence ID" value="TXD89908.1"/>
    <property type="molecule type" value="Genomic_DNA"/>
</dbReference>
<dbReference type="InterPro" id="IPR022742">
    <property type="entry name" value="Hydrolase_4"/>
</dbReference>
<dbReference type="AlphaFoldDB" id="A0A5C6ZL49"/>
<proteinExistence type="predicted"/>
<dbReference type="OrthoDB" id="9780932at2"/>
<organism evidence="2 3">
    <name type="scientific">Subsaximicrobium wynnwilliamsii</name>
    <dbReference type="NCBI Taxonomy" id="291179"/>
    <lineage>
        <taxon>Bacteria</taxon>
        <taxon>Pseudomonadati</taxon>
        <taxon>Bacteroidota</taxon>
        <taxon>Flavobacteriia</taxon>
        <taxon>Flavobacteriales</taxon>
        <taxon>Flavobacteriaceae</taxon>
        <taxon>Subsaximicrobium</taxon>
    </lineage>
</organism>
<feature type="domain" description="Serine aminopeptidase S33" evidence="1">
    <location>
        <begin position="28"/>
        <end position="237"/>
    </location>
</feature>
<accession>A0A5C6ZL49</accession>
<comment type="caution">
    <text evidence="2">The sequence shown here is derived from an EMBL/GenBank/DDBJ whole genome shotgun (WGS) entry which is preliminary data.</text>
</comment>
<gene>
    <name evidence="2" type="ORF">ESY86_06835</name>
</gene>
<dbReference type="Proteomes" id="UP000321578">
    <property type="component" value="Unassembled WGS sequence"/>
</dbReference>
<dbReference type="Gene3D" id="3.40.50.1820">
    <property type="entry name" value="alpha/beta hydrolase"/>
    <property type="match status" value="2"/>
</dbReference>
<name>A0A5C6ZL49_9FLAO</name>
<evidence type="ECO:0000313" key="3">
    <source>
        <dbReference type="Proteomes" id="UP000321578"/>
    </source>
</evidence>
<evidence type="ECO:0000313" key="2">
    <source>
        <dbReference type="EMBL" id="TXD89908.1"/>
    </source>
</evidence>
<dbReference type="Pfam" id="PF12146">
    <property type="entry name" value="Hydrolase_4"/>
    <property type="match status" value="1"/>
</dbReference>
<dbReference type="RefSeq" id="WP_147085853.1">
    <property type="nucleotide sequence ID" value="NZ_VORM01000005.1"/>
</dbReference>
<keyword evidence="2" id="KW-0378">Hydrolase</keyword>
<dbReference type="GO" id="GO:0016787">
    <property type="term" value="F:hydrolase activity"/>
    <property type="evidence" value="ECO:0007669"/>
    <property type="project" value="UniProtKB-KW"/>
</dbReference>
<sequence>MQEQPIHVQTKDDVSIAVWKSNPKQSNGKVVFLTHGAFSNRQIFNGIVGALTQNGFTCWSMEWRNHGESEHSPSKFNLETVAEFDLSATLNFLVNKQGLKSFDCITHSGGGLVLTMFLIKNPSYRASIKSISMFGVQAFGAGSKLKNRMKIFAGKYVSAMLGKVPSKPAGSIENSESYHTLKQWFDWNLKKNFVGEDGFDYREKMKSIQIPILSICAKGDHFIAPKEGCQQYLEAFENPQNKLIYFALENGNLEDYSHSRIILSRNSEKEIYPVVLKWIHESASSKSKA</sequence>
<dbReference type="InterPro" id="IPR029058">
    <property type="entry name" value="AB_hydrolase_fold"/>
</dbReference>
<dbReference type="SUPFAM" id="SSF53474">
    <property type="entry name" value="alpha/beta-Hydrolases"/>
    <property type="match status" value="1"/>
</dbReference>